<dbReference type="EMBL" id="VSSQ01049497">
    <property type="protein sequence ID" value="MPN03575.1"/>
    <property type="molecule type" value="Genomic_DNA"/>
</dbReference>
<comment type="caution">
    <text evidence="2">The sequence shown here is derived from an EMBL/GenBank/DDBJ whole genome shotgun (WGS) entry which is preliminary data.</text>
</comment>
<feature type="transmembrane region" description="Helical" evidence="1">
    <location>
        <begin position="38"/>
        <end position="56"/>
    </location>
</feature>
<keyword evidence="1" id="KW-1133">Transmembrane helix</keyword>
<evidence type="ECO:0000313" key="2">
    <source>
        <dbReference type="EMBL" id="MPN03575.1"/>
    </source>
</evidence>
<name>A0A645ENI2_9ZZZZ</name>
<gene>
    <name evidence="2" type="ORF">SDC9_150806</name>
</gene>
<keyword evidence="1" id="KW-0812">Transmembrane</keyword>
<accession>A0A645ENI2</accession>
<sequence length="189" mass="21543">MKNNNQIIKDIPFTFFILLPIIMIILRSSGITLINNTYANLYLIIYAAISIKFIFGTNKNSKLLGLFVLTYVLFEFCAYTGSYESYKSPNNKNEVIVEYIDVFPNDVKLKVSKRTCIIFKKELLETPTANSGDYKVLWKGDSSVIITGTPIASFRNSYENGSLDNHYKNMINEGTIELIFTEGMLIKIE</sequence>
<feature type="transmembrane region" description="Helical" evidence="1">
    <location>
        <begin position="63"/>
        <end position="83"/>
    </location>
</feature>
<protein>
    <submittedName>
        <fullName evidence="2">Uncharacterized protein</fullName>
    </submittedName>
</protein>
<reference evidence="2" key="1">
    <citation type="submission" date="2019-08" db="EMBL/GenBank/DDBJ databases">
        <authorList>
            <person name="Kucharzyk K."/>
            <person name="Murdoch R.W."/>
            <person name="Higgins S."/>
            <person name="Loffler F."/>
        </authorList>
    </citation>
    <scope>NUCLEOTIDE SEQUENCE</scope>
</reference>
<keyword evidence="1" id="KW-0472">Membrane</keyword>
<dbReference type="AlphaFoldDB" id="A0A645ENI2"/>
<evidence type="ECO:0000256" key="1">
    <source>
        <dbReference type="SAM" id="Phobius"/>
    </source>
</evidence>
<organism evidence="2">
    <name type="scientific">bioreactor metagenome</name>
    <dbReference type="NCBI Taxonomy" id="1076179"/>
    <lineage>
        <taxon>unclassified sequences</taxon>
        <taxon>metagenomes</taxon>
        <taxon>ecological metagenomes</taxon>
    </lineage>
</organism>
<feature type="transmembrane region" description="Helical" evidence="1">
    <location>
        <begin position="7"/>
        <end position="26"/>
    </location>
</feature>
<proteinExistence type="predicted"/>